<evidence type="ECO:0000313" key="1">
    <source>
        <dbReference type="EMBL" id="KAI8548791.1"/>
    </source>
</evidence>
<evidence type="ECO:0000313" key="2">
    <source>
        <dbReference type="Proteomes" id="UP001062846"/>
    </source>
</evidence>
<dbReference type="Proteomes" id="UP001062846">
    <property type="component" value="Chromosome 7"/>
</dbReference>
<accession>A0ACC0N726</accession>
<name>A0ACC0N726_RHOML</name>
<dbReference type="EMBL" id="CM046394">
    <property type="protein sequence ID" value="KAI8548791.1"/>
    <property type="molecule type" value="Genomic_DNA"/>
</dbReference>
<comment type="caution">
    <text evidence="1">The sequence shown here is derived from an EMBL/GenBank/DDBJ whole genome shotgun (WGS) entry which is preliminary data.</text>
</comment>
<reference evidence="1" key="1">
    <citation type="submission" date="2022-02" db="EMBL/GenBank/DDBJ databases">
        <title>Plant Genome Project.</title>
        <authorList>
            <person name="Zhang R.-G."/>
        </authorList>
    </citation>
    <scope>NUCLEOTIDE SEQUENCE</scope>
    <source>
        <strain evidence="1">AT1</strain>
    </source>
</reference>
<protein>
    <submittedName>
        <fullName evidence="1">Uncharacterized protein</fullName>
    </submittedName>
</protein>
<organism evidence="1 2">
    <name type="scientific">Rhododendron molle</name>
    <name type="common">Chinese azalea</name>
    <name type="synonym">Azalea mollis</name>
    <dbReference type="NCBI Taxonomy" id="49168"/>
    <lineage>
        <taxon>Eukaryota</taxon>
        <taxon>Viridiplantae</taxon>
        <taxon>Streptophyta</taxon>
        <taxon>Embryophyta</taxon>
        <taxon>Tracheophyta</taxon>
        <taxon>Spermatophyta</taxon>
        <taxon>Magnoliopsida</taxon>
        <taxon>eudicotyledons</taxon>
        <taxon>Gunneridae</taxon>
        <taxon>Pentapetalae</taxon>
        <taxon>asterids</taxon>
        <taxon>Ericales</taxon>
        <taxon>Ericaceae</taxon>
        <taxon>Ericoideae</taxon>
        <taxon>Rhodoreae</taxon>
        <taxon>Rhododendron</taxon>
    </lineage>
</organism>
<keyword evidence="2" id="KW-1185">Reference proteome</keyword>
<gene>
    <name evidence="1" type="ORF">RHMOL_Rhmol07G0301400</name>
</gene>
<proteinExistence type="predicted"/>
<sequence length="69" mass="7524">MPELSPTVTAAVVVRSSDLETPDSAPPGPKIWRSHPYWNGEEHPPRGVSERQISSAVEEIGESEGSWGR</sequence>